<reference evidence="1 2" key="1">
    <citation type="journal article" date="2019" name="Environ. Microbiol.">
        <title>At the nexus of three kingdoms: the genome of the mycorrhizal fungus Gigaspora margarita provides insights into plant, endobacterial and fungal interactions.</title>
        <authorList>
            <person name="Venice F."/>
            <person name="Ghignone S."/>
            <person name="Salvioli di Fossalunga A."/>
            <person name="Amselem J."/>
            <person name="Novero M."/>
            <person name="Xianan X."/>
            <person name="Sedzielewska Toro K."/>
            <person name="Morin E."/>
            <person name="Lipzen A."/>
            <person name="Grigoriev I.V."/>
            <person name="Henrissat B."/>
            <person name="Martin F.M."/>
            <person name="Bonfante P."/>
        </authorList>
    </citation>
    <scope>NUCLEOTIDE SEQUENCE [LARGE SCALE GENOMIC DNA]</scope>
    <source>
        <strain evidence="1 2">BEG34</strain>
    </source>
</reference>
<evidence type="ECO:0000313" key="1">
    <source>
        <dbReference type="EMBL" id="KAF0562531.1"/>
    </source>
</evidence>
<accession>A0A8H4B603</accession>
<dbReference type="OrthoDB" id="2439925at2759"/>
<gene>
    <name evidence="1" type="ORF">F8M41_000038</name>
</gene>
<dbReference type="Proteomes" id="UP000439903">
    <property type="component" value="Unassembled WGS sequence"/>
</dbReference>
<sequence length="115" mass="13548">MNSYYSDPDITLIADQNMDDYSEYFEETIIIDQNMDNDCSRLEDPEKNWIMNQNDQEFTHDYLAATKVRSLLEDQIIENEEGDVKNILLEDKDDESYEIPEVKTLNGQLVLFLII</sequence>
<dbReference type="EMBL" id="WTPW01000001">
    <property type="protein sequence ID" value="KAF0562531.1"/>
    <property type="molecule type" value="Genomic_DNA"/>
</dbReference>
<evidence type="ECO:0000313" key="2">
    <source>
        <dbReference type="Proteomes" id="UP000439903"/>
    </source>
</evidence>
<dbReference type="AlphaFoldDB" id="A0A8H4B603"/>
<organism evidence="1 2">
    <name type="scientific">Gigaspora margarita</name>
    <dbReference type="NCBI Taxonomy" id="4874"/>
    <lineage>
        <taxon>Eukaryota</taxon>
        <taxon>Fungi</taxon>
        <taxon>Fungi incertae sedis</taxon>
        <taxon>Mucoromycota</taxon>
        <taxon>Glomeromycotina</taxon>
        <taxon>Glomeromycetes</taxon>
        <taxon>Diversisporales</taxon>
        <taxon>Gigasporaceae</taxon>
        <taxon>Gigaspora</taxon>
    </lineage>
</organism>
<proteinExistence type="predicted"/>
<comment type="caution">
    <text evidence="1">The sequence shown here is derived from an EMBL/GenBank/DDBJ whole genome shotgun (WGS) entry which is preliminary data.</text>
</comment>
<name>A0A8H4B603_GIGMA</name>
<protein>
    <submittedName>
        <fullName evidence="1">Uncharacterized protein</fullName>
    </submittedName>
</protein>
<keyword evidence="2" id="KW-1185">Reference proteome</keyword>